<sequence length="686" mass="74805">MSIYLGVDIGGTFTDLIAFDESSGELFHAKRPTTYFDLVQGILDCIDKSGVDISHTDNIVHGSTIAINTVIEKTGARTALLTTKGTRDVYSIGRGSRPEAYNLFFHRPRPVVPRHLTFEVSGRMLANGEELTPIDRGEIKALCEQLKEQGIEAIAVCFLHSYANPAHEKMVGEILRENLPNCYVSLSHEILREYREYERTSTTVLNSYVGPKVSRYINELHAKTNDSGFKGSLSIMQSNGGIMSPQTAGAKPVNMMESGPVGGIIASAEIGKSLGYTNVIAFDMGGTTAKASLIKDGEASMTEMYYIGGSASGQPVMIPVVDVVEVGTGGGSIAWIDEVGTLKVGPQSAGSDPAPICYGKGGTEPTFTDANVILGRIGAADFLGGDMPLDKESAMKGLQTQIAEPLHIDTIRAANAIFQIAINNMSLAVREVSVEKGYDPREFVLVASGGAGPLSAVAVARELHIPKVIIPRFPAHFSAIGMLLTDQKHDFVRTYFRQLEEVDFNALLTIHHEMVEEARQLLDEESISAKEVDYQAYLDIRYVGQEFTLLVPIDEETLRKGDIAAIRTAYDDIHDKRFGHKAPNEPVEMVNIRLTVTGERSKPQFPALQKRNSNPQPLYRPVYFDDLSQAFHCPVYDRESLPPGYEFAGPALIQEYASTTVIYEGDVCKVSDTGELIVSLGGIKNE</sequence>
<accession>A0A7X3CSE4</accession>
<dbReference type="GO" id="GO:0006749">
    <property type="term" value="P:glutathione metabolic process"/>
    <property type="evidence" value="ECO:0007669"/>
    <property type="project" value="TreeGrafter"/>
</dbReference>
<evidence type="ECO:0000259" key="3">
    <source>
        <dbReference type="Pfam" id="PF19278"/>
    </source>
</evidence>
<dbReference type="InterPro" id="IPR002821">
    <property type="entry name" value="Hydantoinase_A"/>
</dbReference>
<dbReference type="GO" id="GO:0005829">
    <property type="term" value="C:cytosol"/>
    <property type="evidence" value="ECO:0007669"/>
    <property type="project" value="TreeGrafter"/>
</dbReference>
<comment type="caution">
    <text evidence="4">The sequence shown here is derived from an EMBL/GenBank/DDBJ whole genome shotgun (WGS) entry which is preliminary data.</text>
</comment>
<gene>
    <name evidence="4" type="ORF">GNP93_04300</name>
</gene>
<evidence type="ECO:0000259" key="2">
    <source>
        <dbReference type="Pfam" id="PF05378"/>
    </source>
</evidence>
<dbReference type="Pfam" id="PF05378">
    <property type="entry name" value="Hydant_A_N"/>
    <property type="match status" value="1"/>
</dbReference>
<protein>
    <submittedName>
        <fullName evidence="4">Hydantoinase/oxoprolinase family protein</fullName>
    </submittedName>
</protein>
<reference evidence="4 5" key="1">
    <citation type="submission" date="2019-11" db="EMBL/GenBank/DDBJ databases">
        <title>Draft genome sequences of five Paenibacillus species of dairy origin.</title>
        <authorList>
            <person name="Olajide A.M."/>
            <person name="Chen S."/>
            <person name="Lapointe G."/>
        </authorList>
    </citation>
    <scope>NUCLEOTIDE SEQUENCE [LARGE SCALE GENOMIC DNA]</scope>
    <source>
        <strain evidence="4 5">2CS3</strain>
    </source>
</reference>
<evidence type="ECO:0000313" key="4">
    <source>
        <dbReference type="EMBL" id="MUG69894.1"/>
    </source>
</evidence>
<proteinExistence type="predicted"/>
<dbReference type="Pfam" id="PF19278">
    <property type="entry name" value="Hydant_A_C"/>
    <property type="match status" value="1"/>
</dbReference>
<dbReference type="InterPro" id="IPR045079">
    <property type="entry name" value="Oxoprolinase-like"/>
</dbReference>
<dbReference type="AlphaFoldDB" id="A0A7X3CSE4"/>
<organism evidence="4 5">
    <name type="scientific">Paenibacillus validus</name>
    <dbReference type="NCBI Taxonomy" id="44253"/>
    <lineage>
        <taxon>Bacteria</taxon>
        <taxon>Bacillati</taxon>
        <taxon>Bacillota</taxon>
        <taxon>Bacilli</taxon>
        <taxon>Bacillales</taxon>
        <taxon>Paenibacillaceae</taxon>
        <taxon>Paenibacillus</taxon>
    </lineage>
</organism>
<evidence type="ECO:0000313" key="5">
    <source>
        <dbReference type="Proteomes" id="UP000450917"/>
    </source>
</evidence>
<keyword evidence="5" id="KW-1185">Reference proteome</keyword>
<feature type="domain" description="Acetophenone carboxylase-like C-terminal" evidence="3">
    <location>
        <begin position="506"/>
        <end position="668"/>
    </location>
</feature>
<dbReference type="PANTHER" id="PTHR11365">
    <property type="entry name" value="5-OXOPROLINASE RELATED"/>
    <property type="match status" value="1"/>
</dbReference>
<dbReference type="Pfam" id="PF01968">
    <property type="entry name" value="Hydantoinase_A"/>
    <property type="match status" value="1"/>
</dbReference>
<dbReference type="InterPro" id="IPR043129">
    <property type="entry name" value="ATPase_NBD"/>
</dbReference>
<feature type="domain" description="Hydantoinase A/oxoprolinase" evidence="1">
    <location>
        <begin position="199"/>
        <end position="490"/>
    </location>
</feature>
<dbReference type="GO" id="GO:0017168">
    <property type="term" value="F:5-oxoprolinase (ATP-hydrolyzing) activity"/>
    <property type="evidence" value="ECO:0007669"/>
    <property type="project" value="TreeGrafter"/>
</dbReference>
<dbReference type="SUPFAM" id="SSF53067">
    <property type="entry name" value="Actin-like ATPase domain"/>
    <property type="match status" value="1"/>
</dbReference>
<dbReference type="InterPro" id="IPR008040">
    <property type="entry name" value="Hydant_A_N"/>
</dbReference>
<dbReference type="Proteomes" id="UP000450917">
    <property type="component" value="Unassembled WGS sequence"/>
</dbReference>
<dbReference type="RefSeq" id="WP_155614085.1">
    <property type="nucleotide sequence ID" value="NZ_JBDLZV010000001.1"/>
</dbReference>
<feature type="domain" description="Hydantoinase/oxoprolinase N-terminal" evidence="2">
    <location>
        <begin position="5"/>
        <end position="178"/>
    </location>
</feature>
<dbReference type="PANTHER" id="PTHR11365:SF23">
    <property type="entry name" value="HYPOTHETICAL 5-OXOPROLINASE (EUROFUNG)-RELATED"/>
    <property type="match status" value="1"/>
</dbReference>
<dbReference type="InterPro" id="IPR049517">
    <property type="entry name" value="ACX-like_C"/>
</dbReference>
<evidence type="ECO:0000259" key="1">
    <source>
        <dbReference type="Pfam" id="PF01968"/>
    </source>
</evidence>
<dbReference type="EMBL" id="WNZX01000002">
    <property type="protein sequence ID" value="MUG69894.1"/>
    <property type="molecule type" value="Genomic_DNA"/>
</dbReference>
<name>A0A7X3CSE4_9BACL</name>